<evidence type="ECO:0000256" key="1">
    <source>
        <dbReference type="SAM" id="MobiDB-lite"/>
    </source>
</evidence>
<accession>A0A3B6C7T7</accession>
<name>A0A3B6C7T7_WHEAT</name>
<proteinExistence type="predicted"/>
<feature type="compositionally biased region" description="Polar residues" evidence="1">
    <location>
        <begin position="16"/>
        <end position="28"/>
    </location>
</feature>
<protein>
    <submittedName>
        <fullName evidence="2">Uncharacterized protein</fullName>
    </submittedName>
</protein>
<dbReference type="Gramene" id="TraesLDM2B03G00942790.1">
    <property type="protein sequence ID" value="TraesLDM2B03G00942790.1.CDS1"/>
    <property type="gene ID" value="TraesLDM2B03G00942790"/>
</dbReference>
<feature type="compositionally biased region" description="Basic residues" evidence="1">
    <location>
        <begin position="1"/>
        <end position="14"/>
    </location>
</feature>
<dbReference type="PaxDb" id="4565-Traes_2BL_D6CFA1AA6.2"/>
<dbReference type="Gramene" id="TraesJUL2B03G00946700.1">
    <property type="protein sequence ID" value="TraesJUL2B03G00946700.1.CDS1"/>
    <property type="gene ID" value="TraesJUL2B03G00946700"/>
</dbReference>
<dbReference type="AlphaFoldDB" id="A0A3B6C7T7"/>
<dbReference type="Gramene" id="TraesCS2B02G269500.1">
    <property type="protein sequence ID" value="TraesCS2B02G269500.1.cds1"/>
    <property type="gene ID" value="TraesCS2B02G269500"/>
</dbReference>
<sequence length="102" mass="11450">MGKRGRRGRTRQQKKNALNSQRRNKGLSQRNIFHLHSREKIKQANNKLGQRARNAGRDACVASSWRGGRARACGPMAAPWRAEVVSEDAAWIRLSADAAWEG</sequence>
<dbReference type="Gramene" id="TraesSYM2B03G00954300.1">
    <property type="protein sequence ID" value="TraesSYM2B03G00954300.1.CDS1"/>
    <property type="gene ID" value="TraesSYM2B03G00954300"/>
</dbReference>
<dbReference type="Gramene" id="TraesCS2B03G0709800.1">
    <property type="protein sequence ID" value="TraesCS2B03G0709800.1.CDS1"/>
    <property type="gene ID" value="TraesCS2B03G0709800"/>
</dbReference>
<dbReference type="Gramene" id="TraesMAC2B03G00939840.1">
    <property type="protein sequence ID" value="TraesMAC2B03G00939840.1.CDS1"/>
    <property type="gene ID" value="TraesMAC2B03G00939840"/>
</dbReference>
<organism evidence="2">
    <name type="scientific">Triticum aestivum</name>
    <name type="common">Wheat</name>
    <dbReference type="NCBI Taxonomy" id="4565"/>
    <lineage>
        <taxon>Eukaryota</taxon>
        <taxon>Viridiplantae</taxon>
        <taxon>Streptophyta</taxon>
        <taxon>Embryophyta</taxon>
        <taxon>Tracheophyta</taxon>
        <taxon>Spermatophyta</taxon>
        <taxon>Magnoliopsida</taxon>
        <taxon>Liliopsida</taxon>
        <taxon>Poales</taxon>
        <taxon>Poaceae</taxon>
        <taxon>BOP clade</taxon>
        <taxon>Pooideae</taxon>
        <taxon>Triticodae</taxon>
        <taxon>Triticeae</taxon>
        <taxon>Triticinae</taxon>
        <taxon>Triticum</taxon>
    </lineage>
</organism>
<dbReference type="Proteomes" id="UP000019116">
    <property type="component" value="Chromosome 2B"/>
</dbReference>
<dbReference type="Gramene" id="TraesJAG2B03G00940300.1">
    <property type="protein sequence ID" value="TraesJAG2B03G00940300.1.CDS1"/>
    <property type="gene ID" value="TraesJAG2B03G00940300"/>
</dbReference>
<feature type="region of interest" description="Disordered" evidence="1">
    <location>
        <begin position="1"/>
        <end position="28"/>
    </location>
</feature>
<evidence type="ECO:0000313" key="3">
    <source>
        <dbReference type="Proteomes" id="UP000019116"/>
    </source>
</evidence>
<dbReference type="Gramene" id="TraesARI2B03G00953310.1">
    <property type="protein sequence ID" value="TraesARI2B03G00953310.1.CDS1"/>
    <property type="gene ID" value="TraesARI2B03G00953310"/>
</dbReference>
<reference evidence="2" key="1">
    <citation type="submission" date="2018-08" db="EMBL/GenBank/DDBJ databases">
        <authorList>
            <person name="Rossello M."/>
        </authorList>
    </citation>
    <scope>NUCLEOTIDE SEQUENCE [LARGE SCALE GENOMIC DNA]</scope>
    <source>
        <strain evidence="2">cv. Chinese Spring</strain>
    </source>
</reference>
<keyword evidence="3" id="KW-1185">Reference proteome</keyword>
<evidence type="ECO:0000313" key="2">
    <source>
        <dbReference type="EnsemblPlants" id="TraesCS2B02G269500.1.cds1"/>
    </source>
</evidence>
<dbReference type="Gramene" id="TraesWEE_scaffold_011773_01G000100.1">
    <property type="protein sequence ID" value="TraesWEE_scaffold_011773_01G000100.1"/>
    <property type="gene ID" value="TraesWEE_scaffold_011773_01G000100"/>
</dbReference>
<dbReference type="Gramene" id="TraesNOR2B03G00954540.1">
    <property type="protein sequence ID" value="TraesNOR2B03G00954540.1.CDS1"/>
    <property type="gene ID" value="TraesNOR2B03G00954540"/>
</dbReference>
<reference evidence="2" key="2">
    <citation type="submission" date="2018-10" db="UniProtKB">
        <authorList>
            <consortium name="EnsemblPlants"/>
        </authorList>
    </citation>
    <scope>IDENTIFICATION</scope>
</reference>
<dbReference type="EnsemblPlants" id="TraesCS2B02G269500.1">
    <property type="protein sequence ID" value="TraesCS2B02G269500.1.cds1"/>
    <property type="gene ID" value="TraesCS2B02G269500"/>
</dbReference>